<name>A0A9P3G9X3_9APHY</name>
<comment type="caution">
    <text evidence="2">The sequence shown here is derived from an EMBL/GenBank/DDBJ whole genome shotgun (WGS) entry which is preliminary data.</text>
</comment>
<accession>A0A9P3G9X3</accession>
<feature type="chain" id="PRO_5040170890" evidence="1">
    <location>
        <begin position="20"/>
        <end position="116"/>
    </location>
</feature>
<organism evidence="2 3">
    <name type="scientific">Phanerochaete sordida</name>
    <dbReference type="NCBI Taxonomy" id="48140"/>
    <lineage>
        <taxon>Eukaryota</taxon>
        <taxon>Fungi</taxon>
        <taxon>Dikarya</taxon>
        <taxon>Basidiomycota</taxon>
        <taxon>Agaricomycotina</taxon>
        <taxon>Agaricomycetes</taxon>
        <taxon>Polyporales</taxon>
        <taxon>Phanerochaetaceae</taxon>
        <taxon>Phanerochaete</taxon>
    </lineage>
</organism>
<proteinExistence type="predicted"/>
<evidence type="ECO:0000313" key="3">
    <source>
        <dbReference type="Proteomes" id="UP000703269"/>
    </source>
</evidence>
<dbReference type="EMBL" id="BPQB01000019">
    <property type="protein sequence ID" value="GJE91013.1"/>
    <property type="molecule type" value="Genomic_DNA"/>
</dbReference>
<sequence>MESLLFLLALCKLVEVLRSRDAHKPELLVLLLRDSMLCYGTLLAALVPNLVLWICARPTVRNVMTVSVPLLQSTIGTRVLINIYEAAEAKVERRQWLDTDDPIFALAVPYHEPHAV</sequence>
<dbReference type="AlphaFoldDB" id="A0A9P3G9X3"/>
<gene>
    <name evidence="2" type="ORF">PsYK624_071610</name>
</gene>
<dbReference type="OrthoDB" id="3256360at2759"/>
<dbReference type="Proteomes" id="UP000703269">
    <property type="component" value="Unassembled WGS sequence"/>
</dbReference>
<keyword evidence="1" id="KW-0732">Signal</keyword>
<evidence type="ECO:0000313" key="2">
    <source>
        <dbReference type="EMBL" id="GJE91013.1"/>
    </source>
</evidence>
<evidence type="ECO:0000256" key="1">
    <source>
        <dbReference type="SAM" id="SignalP"/>
    </source>
</evidence>
<feature type="signal peptide" evidence="1">
    <location>
        <begin position="1"/>
        <end position="19"/>
    </location>
</feature>
<keyword evidence="3" id="KW-1185">Reference proteome</keyword>
<reference evidence="2 3" key="1">
    <citation type="submission" date="2021-08" db="EMBL/GenBank/DDBJ databases">
        <title>Draft Genome Sequence of Phanerochaete sordida strain YK-624.</title>
        <authorList>
            <person name="Mori T."/>
            <person name="Dohra H."/>
            <person name="Suzuki T."/>
            <person name="Kawagishi H."/>
            <person name="Hirai H."/>
        </authorList>
    </citation>
    <scope>NUCLEOTIDE SEQUENCE [LARGE SCALE GENOMIC DNA]</scope>
    <source>
        <strain evidence="2 3">YK-624</strain>
    </source>
</reference>
<protein>
    <submittedName>
        <fullName evidence="2">Uncharacterized protein</fullName>
    </submittedName>
</protein>